<feature type="transmembrane region" description="Helical" evidence="1">
    <location>
        <begin position="155"/>
        <end position="178"/>
    </location>
</feature>
<feature type="transmembrane region" description="Helical" evidence="1">
    <location>
        <begin position="7"/>
        <end position="27"/>
    </location>
</feature>
<name>A0A1F7HI51_9BACT</name>
<organism evidence="2 3">
    <name type="scientific">Candidatus Roizmanbacteria bacterium RIFCSPHIGHO2_12_FULL_33_9</name>
    <dbReference type="NCBI Taxonomy" id="1802045"/>
    <lineage>
        <taxon>Bacteria</taxon>
        <taxon>Candidatus Roizmaniibacteriota</taxon>
    </lineage>
</organism>
<dbReference type="EMBL" id="MFZV01000040">
    <property type="protein sequence ID" value="OGK30901.1"/>
    <property type="molecule type" value="Genomic_DNA"/>
</dbReference>
<evidence type="ECO:0000313" key="3">
    <source>
        <dbReference type="Proteomes" id="UP000177199"/>
    </source>
</evidence>
<feature type="transmembrane region" description="Helical" evidence="1">
    <location>
        <begin position="47"/>
        <end position="68"/>
    </location>
</feature>
<gene>
    <name evidence="2" type="ORF">A3F29_03555</name>
</gene>
<evidence type="ECO:0000313" key="2">
    <source>
        <dbReference type="EMBL" id="OGK30901.1"/>
    </source>
</evidence>
<protein>
    <submittedName>
        <fullName evidence="2">Uncharacterized protein</fullName>
    </submittedName>
</protein>
<feature type="transmembrane region" description="Helical" evidence="1">
    <location>
        <begin position="128"/>
        <end position="148"/>
    </location>
</feature>
<keyword evidence="1" id="KW-1133">Transmembrane helix</keyword>
<sequence>MILSPLIFIAQISLLYFLSRLVIKNLYSFFDLFIKSQKLVFSLVSLLYFPGTVIHEMSHFIGAIILFLNVRDIRLFPEFENDHIRLGSVVYEKKDFVRSILVGIAPFIFVFLIFFVISYFSLYPTNNVLLNVLFGYLIFAISSTMFSSKKDIVDLIYIIPLAIITVGALFLFDINILFIFENESINKVIFNFFDRVNYYLFFSLVINLVLLTVLKLTLFLAKSK</sequence>
<reference evidence="2 3" key="1">
    <citation type="journal article" date="2016" name="Nat. Commun.">
        <title>Thousands of microbial genomes shed light on interconnected biogeochemical processes in an aquifer system.</title>
        <authorList>
            <person name="Anantharaman K."/>
            <person name="Brown C.T."/>
            <person name="Hug L.A."/>
            <person name="Sharon I."/>
            <person name="Castelle C.J."/>
            <person name="Probst A.J."/>
            <person name="Thomas B.C."/>
            <person name="Singh A."/>
            <person name="Wilkins M.J."/>
            <person name="Karaoz U."/>
            <person name="Brodie E.L."/>
            <person name="Williams K.H."/>
            <person name="Hubbard S.S."/>
            <person name="Banfield J.F."/>
        </authorList>
    </citation>
    <scope>NUCLEOTIDE SEQUENCE [LARGE SCALE GENOMIC DNA]</scope>
</reference>
<keyword evidence="1" id="KW-0472">Membrane</keyword>
<feature type="transmembrane region" description="Helical" evidence="1">
    <location>
        <begin position="198"/>
        <end position="221"/>
    </location>
</feature>
<dbReference type="AlphaFoldDB" id="A0A1F7HI51"/>
<proteinExistence type="predicted"/>
<accession>A0A1F7HI51</accession>
<feature type="transmembrane region" description="Helical" evidence="1">
    <location>
        <begin position="100"/>
        <end position="122"/>
    </location>
</feature>
<dbReference type="Proteomes" id="UP000177199">
    <property type="component" value="Unassembled WGS sequence"/>
</dbReference>
<keyword evidence="1" id="KW-0812">Transmembrane</keyword>
<evidence type="ECO:0000256" key="1">
    <source>
        <dbReference type="SAM" id="Phobius"/>
    </source>
</evidence>
<comment type="caution">
    <text evidence="2">The sequence shown here is derived from an EMBL/GenBank/DDBJ whole genome shotgun (WGS) entry which is preliminary data.</text>
</comment>